<feature type="region of interest" description="Disordered" evidence="1">
    <location>
        <begin position="1"/>
        <end position="48"/>
    </location>
</feature>
<organism evidence="2 3">
    <name type="scientific">Colletotrichum sojae</name>
    <dbReference type="NCBI Taxonomy" id="2175907"/>
    <lineage>
        <taxon>Eukaryota</taxon>
        <taxon>Fungi</taxon>
        <taxon>Dikarya</taxon>
        <taxon>Ascomycota</taxon>
        <taxon>Pezizomycotina</taxon>
        <taxon>Sordariomycetes</taxon>
        <taxon>Hypocreomycetidae</taxon>
        <taxon>Glomerellales</taxon>
        <taxon>Glomerellaceae</taxon>
        <taxon>Colletotrichum</taxon>
        <taxon>Colletotrichum orchidearum species complex</taxon>
    </lineage>
</organism>
<evidence type="ECO:0000313" key="3">
    <source>
        <dbReference type="Proteomes" id="UP000652219"/>
    </source>
</evidence>
<protein>
    <submittedName>
        <fullName evidence="2">Uncharacterized protein</fullName>
    </submittedName>
</protein>
<sequence>MARRLQRGISRASVRPPTDEAPSGTASPEKTSRGQEPGRQQRSKVTLMMRFARPAPALLVESADEGRERPGFPTWRPHPRAADEAPRIGFVAITRCVTGLQRSGEAATDGSAIPGSTFWEKGRQTNEKKHHKITPVFAGGQHRGCVPDREVPAADPRAEPKVAVGEASTGAKGASEWCASSDGQTRTMDEGKIHNALEMRSLFFFFVPLSYCNR</sequence>
<evidence type="ECO:0000313" key="2">
    <source>
        <dbReference type="EMBL" id="KAF6791719.1"/>
    </source>
</evidence>
<dbReference type="Proteomes" id="UP000652219">
    <property type="component" value="Unassembled WGS sequence"/>
</dbReference>
<feature type="region of interest" description="Disordered" evidence="1">
    <location>
        <begin position="60"/>
        <end position="83"/>
    </location>
</feature>
<comment type="caution">
    <text evidence="2">The sequence shown here is derived from an EMBL/GenBank/DDBJ whole genome shotgun (WGS) entry which is preliminary data.</text>
</comment>
<evidence type="ECO:0000256" key="1">
    <source>
        <dbReference type="SAM" id="MobiDB-lite"/>
    </source>
</evidence>
<proteinExistence type="predicted"/>
<dbReference type="EMBL" id="WIGN01000469">
    <property type="protein sequence ID" value="KAF6791719.1"/>
    <property type="molecule type" value="Genomic_DNA"/>
</dbReference>
<name>A0A8H6IQA7_9PEZI</name>
<feature type="region of interest" description="Disordered" evidence="1">
    <location>
        <begin position="152"/>
        <end position="184"/>
    </location>
</feature>
<accession>A0A8H6IQA7</accession>
<reference evidence="2 3" key="1">
    <citation type="journal article" date="2020" name="Phytopathology">
        <title>Genome Sequence Resources of Colletotrichum truncatum, C. plurivorum, C. musicola, and C. sojae: Four Species Pathogenic to Soybean (Glycine max).</title>
        <authorList>
            <person name="Rogerio F."/>
            <person name="Boufleur T.R."/>
            <person name="Ciampi-Guillardi M."/>
            <person name="Sukno S.A."/>
            <person name="Thon M.R."/>
            <person name="Massola Junior N.S."/>
            <person name="Baroncelli R."/>
        </authorList>
    </citation>
    <scope>NUCLEOTIDE SEQUENCE [LARGE SCALE GENOMIC DNA]</scope>
    <source>
        <strain evidence="2 3">LFN0009</strain>
    </source>
</reference>
<keyword evidence="3" id="KW-1185">Reference proteome</keyword>
<gene>
    <name evidence="2" type="ORF">CSOJ01_14273</name>
</gene>
<dbReference type="AlphaFoldDB" id="A0A8H6IQA7"/>